<comment type="caution">
    <text evidence="1">The sequence shown here is derived from an EMBL/GenBank/DDBJ whole genome shotgun (WGS) entry which is preliminary data.</text>
</comment>
<sequence length="399" mass="46675">MNIPKKIHYFWVGNKISERDLRRIIAIKSENRGFEVNIWGTNDVESLISHKLRNLTFKYNKNDTDVNADIDVGILFGREFRYRNIETAFFFLISQASCLNHTYFMQDLYDTQRAELAKFGIRTNNDSTKTSCLCYKRYSEPDNDYSKVMHFLHHVFVLQMHGDFKNYASASDIARLAILYMEGGIYLDVDVELTNSDIKYMKSDVFDEDLSVSGEKYFKRRARFEKLELKSDIGFGDCHGMGWGQVSNDEKWNIRYLDSHKIKQLVYNEFSNGIIAAQPRSEKVMALLVFMACNIKKYSYNEKDKTLSTKWRTGIVPNLPSMNTPKHCRSRRLDLTVDMTGPQSYQNLFSMVKKRESNNQHKIDCISPPRDWQMNSGLDLMFKRVNNDANWASVIKRKK</sequence>
<dbReference type="Gene3D" id="3.90.550.20">
    <property type="match status" value="1"/>
</dbReference>
<name>A0ABU4SJG9_9GAMM</name>
<dbReference type="Pfam" id="PF04488">
    <property type="entry name" value="Gly_transf_sug"/>
    <property type="match status" value="1"/>
</dbReference>
<dbReference type="RefSeq" id="WP_319925473.1">
    <property type="nucleotide sequence ID" value="NZ_VCDP01000019.1"/>
</dbReference>
<dbReference type="SUPFAM" id="SSF53448">
    <property type="entry name" value="Nucleotide-diphospho-sugar transferases"/>
    <property type="match status" value="1"/>
</dbReference>
<dbReference type="Proteomes" id="UP001271640">
    <property type="component" value="Unassembled WGS sequence"/>
</dbReference>
<protein>
    <recommendedName>
        <fullName evidence="3">Subversion of eukaryotic traffic protein A</fullName>
    </recommendedName>
</protein>
<reference evidence="2" key="1">
    <citation type="journal article" date="2024" name="Toxins">
        <title>Genome Sequence Analysis of Native Xenorhabdus Strains Isolated from Entomopathogenic Nematodes in Argentina.</title>
        <authorList>
            <person name="Palma L."/>
            <person name="Frizzo L."/>
            <person name="Kaiser S."/>
            <person name="Berry C."/>
            <person name="Caballero P."/>
            <person name="Bode H.B."/>
            <person name="Del Valle E.E."/>
        </authorList>
    </citation>
    <scope>NUCLEOTIDE SEQUENCE [LARGE SCALE GENOMIC DNA]</scope>
    <source>
        <strain evidence="2">Reich</strain>
    </source>
</reference>
<organism evidence="1 2">
    <name type="scientific">Xenorhabdus littoralis</name>
    <dbReference type="NCBI Taxonomy" id="2582835"/>
    <lineage>
        <taxon>Bacteria</taxon>
        <taxon>Pseudomonadati</taxon>
        <taxon>Pseudomonadota</taxon>
        <taxon>Gammaproteobacteria</taxon>
        <taxon>Enterobacterales</taxon>
        <taxon>Morganellaceae</taxon>
        <taxon>Xenorhabdus</taxon>
    </lineage>
</organism>
<evidence type="ECO:0008006" key="3">
    <source>
        <dbReference type="Google" id="ProtNLM"/>
    </source>
</evidence>
<accession>A0ABU4SJG9</accession>
<proteinExistence type="predicted"/>
<dbReference type="EMBL" id="VCDP01000019">
    <property type="protein sequence ID" value="MDX7998731.1"/>
    <property type="molecule type" value="Genomic_DNA"/>
</dbReference>
<evidence type="ECO:0000313" key="1">
    <source>
        <dbReference type="EMBL" id="MDX7998731.1"/>
    </source>
</evidence>
<dbReference type="InterPro" id="IPR029044">
    <property type="entry name" value="Nucleotide-diphossugar_trans"/>
</dbReference>
<dbReference type="InterPro" id="IPR007577">
    <property type="entry name" value="GlycoTrfase_DXD_sugar-bd_CS"/>
</dbReference>
<evidence type="ECO:0000313" key="2">
    <source>
        <dbReference type="Proteomes" id="UP001271640"/>
    </source>
</evidence>
<keyword evidence="2" id="KW-1185">Reference proteome</keyword>
<gene>
    <name evidence="1" type="ORF">FE394_05870</name>
</gene>